<keyword evidence="10" id="KW-1185">Reference proteome</keyword>
<proteinExistence type="inferred from homology"/>
<evidence type="ECO:0000313" key="10">
    <source>
        <dbReference type="Proteomes" id="UP000001745"/>
    </source>
</evidence>
<dbReference type="Pfam" id="PF05199">
    <property type="entry name" value="GMC_oxred_C"/>
    <property type="match status" value="1"/>
</dbReference>
<dbReference type="eggNOG" id="KOG1238">
    <property type="taxonomic scope" value="Eukaryota"/>
</dbReference>
<dbReference type="SUPFAM" id="SSF51905">
    <property type="entry name" value="FAD/NAD(P)-binding domain"/>
    <property type="match status" value="1"/>
</dbReference>
<dbReference type="Gene3D" id="3.50.50.60">
    <property type="entry name" value="FAD/NAD(P)-binding domain"/>
    <property type="match status" value="1"/>
</dbReference>
<dbReference type="Gene3D" id="3.30.560.10">
    <property type="entry name" value="Glucose Oxidase, domain 3"/>
    <property type="match status" value="1"/>
</dbReference>
<dbReference type="EMBL" id="EQ962653">
    <property type="protein sequence ID" value="EED22470.1"/>
    <property type="molecule type" value="Genomic_DNA"/>
</dbReference>
<dbReference type="InterPro" id="IPR007867">
    <property type="entry name" value="GMC_OxRtase_C"/>
</dbReference>
<dbReference type="VEuPathDB" id="FungiDB:TSTA_097190"/>
<dbReference type="Proteomes" id="UP000001745">
    <property type="component" value="Unassembled WGS sequence"/>
</dbReference>
<dbReference type="InParanoid" id="B8LZP7"/>
<feature type="binding site" evidence="4">
    <location>
        <begin position="595"/>
        <end position="596"/>
    </location>
    <ligand>
        <name>FAD</name>
        <dbReference type="ChEBI" id="CHEBI:57692"/>
    </ligand>
</feature>
<dbReference type="OMA" id="AGDQAPW"/>
<evidence type="ECO:0000256" key="2">
    <source>
        <dbReference type="ARBA" id="ARBA00023180"/>
    </source>
</evidence>
<keyword evidence="6" id="KW-0732">Signal</keyword>
<dbReference type="PANTHER" id="PTHR11552:SF138">
    <property type="entry name" value="DEHYDROGENASE PKFF-RELATED"/>
    <property type="match status" value="1"/>
</dbReference>
<dbReference type="PhylomeDB" id="B8LZP7"/>
<evidence type="ECO:0000256" key="3">
    <source>
        <dbReference type="PIRSR" id="PIRSR000137-1"/>
    </source>
</evidence>
<name>B8LZP7_TALSN</name>
<dbReference type="SUPFAM" id="SSF54373">
    <property type="entry name" value="FAD-linked reductases, C-terminal domain"/>
    <property type="match status" value="1"/>
</dbReference>
<keyword evidence="4 5" id="KW-0274">FAD</keyword>
<dbReference type="PANTHER" id="PTHR11552">
    <property type="entry name" value="GLUCOSE-METHANOL-CHOLINE GMC OXIDOREDUCTASE"/>
    <property type="match status" value="1"/>
</dbReference>
<dbReference type="Pfam" id="PF00732">
    <property type="entry name" value="GMC_oxred_N"/>
    <property type="match status" value="1"/>
</dbReference>
<evidence type="ECO:0000259" key="7">
    <source>
        <dbReference type="PROSITE" id="PS00623"/>
    </source>
</evidence>
<feature type="chain" id="PRO_5002874639" evidence="6">
    <location>
        <begin position="23"/>
        <end position="616"/>
    </location>
</feature>
<dbReference type="InterPro" id="IPR036188">
    <property type="entry name" value="FAD/NAD-bd_sf"/>
</dbReference>
<evidence type="ECO:0000256" key="5">
    <source>
        <dbReference type="RuleBase" id="RU003968"/>
    </source>
</evidence>
<evidence type="ECO:0000256" key="4">
    <source>
        <dbReference type="PIRSR" id="PIRSR000137-2"/>
    </source>
</evidence>
<comment type="similarity">
    <text evidence="1 5">Belongs to the GMC oxidoreductase family.</text>
</comment>
<evidence type="ECO:0000313" key="9">
    <source>
        <dbReference type="EMBL" id="EED22470.1"/>
    </source>
</evidence>
<dbReference type="GO" id="GO:0016614">
    <property type="term" value="F:oxidoreductase activity, acting on CH-OH group of donors"/>
    <property type="evidence" value="ECO:0007669"/>
    <property type="project" value="InterPro"/>
</dbReference>
<dbReference type="RefSeq" id="XP_002479433.1">
    <property type="nucleotide sequence ID" value="XM_002479388.1"/>
</dbReference>
<feature type="active site" description="Proton acceptor" evidence="3">
    <location>
        <position position="594"/>
    </location>
</feature>
<dbReference type="PROSITE" id="PS00624">
    <property type="entry name" value="GMC_OXRED_2"/>
    <property type="match status" value="1"/>
</dbReference>
<gene>
    <name evidence="9" type="ORF">TSTA_097190</name>
</gene>
<evidence type="ECO:0000259" key="8">
    <source>
        <dbReference type="PROSITE" id="PS00624"/>
    </source>
</evidence>
<dbReference type="AlphaFoldDB" id="B8LZP7"/>
<dbReference type="PROSITE" id="PS00623">
    <property type="entry name" value="GMC_OXRED_1"/>
    <property type="match status" value="1"/>
</dbReference>
<evidence type="ECO:0000256" key="1">
    <source>
        <dbReference type="ARBA" id="ARBA00010790"/>
    </source>
</evidence>
<feature type="binding site" evidence="4">
    <location>
        <position position="287"/>
    </location>
    <ligand>
        <name>FAD</name>
        <dbReference type="ChEBI" id="CHEBI:57692"/>
    </ligand>
</feature>
<dbReference type="GO" id="GO:0050660">
    <property type="term" value="F:flavin adenine dinucleotide binding"/>
    <property type="evidence" value="ECO:0007669"/>
    <property type="project" value="InterPro"/>
</dbReference>
<dbReference type="GO" id="GO:0044550">
    <property type="term" value="P:secondary metabolite biosynthetic process"/>
    <property type="evidence" value="ECO:0007669"/>
    <property type="project" value="TreeGrafter"/>
</dbReference>
<comment type="cofactor">
    <cofactor evidence="4">
        <name>FAD</name>
        <dbReference type="ChEBI" id="CHEBI:57692"/>
    </cofactor>
</comment>
<dbReference type="GeneID" id="8109500"/>
<dbReference type="InterPro" id="IPR000172">
    <property type="entry name" value="GMC_OxRdtase_N"/>
</dbReference>
<dbReference type="STRING" id="441959.B8LZP7"/>
<dbReference type="HOGENOM" id="CLU_002865_6_3_1"/>
<dbReference type="InterPro" id="IPR012132">
    <property type="entry name" value="GMC_OxRdtase"/>
</dbReference>
<organism evidence="9 10">
    <name type="scientific">Talaromyces stipitatus (strain ATCC 10500 / CBS 375.48 / QM 6759 / NRRL 1006)</name>
    <name type="common">Penicillium stipitatum</name>
    <dbReference type="NCBI Taxonomy" id="441959"/>
    <lineage>
        <taxon>Eukaryota</taxon>
        <taxon>Fungi</taxon>
        <taxon>Dikarya</taxon>
        <taxon>Ascomycota</taxon>
        <taxon>Pezizomycotina</taxon>
        <taxon>Eurotiomycetes</taxon>
        <taxon>Eurotiomycetidae</taxon>
        <taxon>Eurotiales</taxon>
        <taxon>Trichocomaceae</taxon>
        <taxon>Talaromyces</taxon>
        <taxon>Talaromyces sect. Talaromyces</taxon>
    </lineage>
</organism>
<accession>B8LZP7</accession>
<feature type="signal peptide" evidence="6">
    <location>
        <begin position="1"/>
        <end position="22"/>
    </location>
</feature>
<keyword evidence="5" id="KW-0285">Flavoprotein</keyword>
<keyword evidence="2" id="KW-0325">Glycoprotein</keyword>
<feature type="domain" description="Glucose-methanol-choline oxidoreductase N-terminal" evidence="8">
    <location>
        <begin position="325"/>
        <end position="339"/>
    </location>
</feature>
<feature type="active site" description="Proton donor" evidence="3">
    <location>
        <position position="550"/>
    </location>
</feature>
<feature type="domain" description="Glucose-methanol-choline oxidoreductase N-terminal" evidence="7">
    <location>
        <begin position="129"/>
        <end position="152"/>
    </location>
</feature>
<protein>
    <submittedName>
        <fullName evidence="9">Glucose dehydrogenase, putative</fullName>
    </submittedName>
</protein>
<dbReference type="OrthoDB" id="269227at2759"/>
<dbReference type="PIRSF" id="PIRSF000137">
    <property type="entry name" value="Alcohol_oxidase"/>
    <property type="match status" value="1"/>
</dbReference>
<reference evidence="10" key="1">
    <citation type="journal article" date="2015" name="Genome Announc.">
        <title>Genome sequence of the AIDS-associated pathogen Penicillium marneffei (ATCC18224) and its near taxonomic relative Talaromyces stipitatus (ATCC10500).</title>
        <authorList>
            <person name="Nierman W.C."/>
            <person name="Fedorova-Abrams N.D."/>
            <person name="Andrianopoulos A."/>
        </authorList>
    </citation>
    <scope>NUCLEOTIDE SEQUENCE [LARGE SCALE GENOMIC DNA]</scope>
    <source>
        <strain evidence="10">ATCC 10500 / CBS 375.48 / QM 6759 / NRRL 1006</strain>
    </source>
</reference>
<evidence type="ECO:0000256" key="6">
    <source>
        <dbReference type="SAM" id="SignalP"/>
    </source>
</evidence>
<sequence length="616" mass="65127">MRSSSLITTASLLSTVVGAINAANSTNTTSIKKNAALLGFDYDYIVIGGGTAGLVMASRLSETARVAVIEAGGYYEVDNGNYSTVPGLALASPFLSTAEDYPANPKMDWGFLSASQPHASDRIIHYPQGKTLGGSSALNTMAYHRGTKGAYQLWADLVADQSYTFSNLLKYFQKSSHFTAPNLTKRNTPNATVQYDATAFDNALGGPLQVSYSNYVDTTATWMARALQSIGLPESTVGFNSGVLSGFGAWITMTIDPVNATRSSSQTSYLEHVANHKNLDVLSHTNVTRILIDPFSKTAFGVEIVRQNGAVNFLVANEEVILSAGAFGSPRLLMLSGIGPADVLKEHRIPVFSNLPGVGQNLWDQVLVPVETGVNTPSGAQVEANPVTNAEAINEYLKDAAGPYSSPGAYIAFEKIPQELRSNFSSEAQSALAWFPSDWPEVEYVGGSTVNSDGVSQGVCTAVLVAPLSRGNVTIVSSNFADQPVIDMGWFSHPADREVAVAAIKRCREALASKEVASVVTGPEVVPGASIQTDDEILAFAEAVATPIFHAAGTCAMGKKGDPNAVVDTQGRVFGVNSLRVVDSSIFPIAIPGHPQSSVYMLAEKIADDIKSSTCS</sequence>